<evidence type="ECO:0000256" key="1">
    <source>
        <dbReference type="SAM" id="MobiDB-lite"/>
    </source>
</evidence>
<proteinExistence type="predicted"/>
<dbReference type="InterPro" id="IPR015315">
    <property type="entry name" value="DUF1963"/>
</dbReference>
<keyword evidence="2" id="KW-0472">Membrane</keyword>
<accession>A0ABT0AZH9</accession>
<dbReference type="PANTHER" id="PTHR36436">
    <property type="entry name" value="SLL5081 PROTEIN"/>
    <property type="match status" value="1"/>
</dbReference>
<feature type="transmembrane region" description="Helical" evidence="2">
    <location>
        <begin position="28"/>
        <end position="46"/>
    </location>
</feature>
<feature type="transmembrane region" description="Helical" evidence="2">
    <location>
        <begin position="53"/>
        <end position="72"/>
    </location>
</feature>
<dbReference type="RefSeq" id="WP_243991843.1">
    <property type="nucleotide sequence ID" value="NZ_JALHLE010000007.1"/>
</dbReference>
<reference evidence="3" key="1">
    <citation type="submission" date="2022-03" db="EMBL/GenBank/DDBJ databases">
        <title>Identification of a novel bacterium isolated from mangrove sediments.</title>
        <authorList>
            <person name="Pan X."/>
        </authorList>
    </citation>
    <scope>NUCLEOTIDE SEQUENCE</scope>
    <source>
        <strain evidence="3">B2580</strain>
    </source>
</reference>
<sequence length="547" mass="58622">MKRILAMVAVFGIAAVAAAYIASSPHSITGGPFATLDAAAASLVAIAGRSGAVLGLLTLGGVLSLLAFMALGDGTASQPTTKASRPGKRRQDQADAAPGPVWTPEPLSSEERIASLRRRTASETGRAPPAPTNGPPPRPVILVRKPRDRARDWFDDRSWLGGLPRLGQAEWPRDASGTPLPFAAQIDLAELANACPENPLPRTGSLAFFLGTGTVLHLPDGEQSFAEVPDDLPAAFDEGGYPFPAKPTRLSRPFFPFWPVEPVALDLPAALRDHHNPALGKAIEDAAASLLAQYATPRSTAFSAEDGGPADPALWWHGINHLADQLHSALDGAGRLVMLRRDSLQQAEAALASIEANGDPDGHRIDAAREEVARRQAALAAMEAQRDGLPDMIAAIDQFVTGRDTWQQLDDEEYAVIADFLAELHASYGDVTQHHAPHSAGELATLSLRTMITDTSEALDAMPEEQLERINHAYRLPVMVQHQMFGLPGGKATSHGEHGGDILLLQLAYDDMMEWRWSDVGLFQFWISPEALTVGRWDAVQLTFGSA</sequence>
<keyword evidence="4" id="KW-1185">Reference proteome</keyword>
<protein>
    <submittedName>
        <fullName evidence="3">DUF1963 domain-containing protein</fullName>
    </submittedName>
</protein>
<dbReference type="Pfam" id="PF09234">
    <property type="entry name" value="DUF1963"/>
    <property type="match status" value="2"/>
</dbReference>
<organism evidence="3 4">
    <name type="scientific">Novosphingobium album</name>
    <name type="common">ex Hu et al. 2023</name>
    <dbReference type="NCBI Taxonomy" id="2930093"/>
    <lineage>
        <taxon>Bacteria</taxon>
        <taxon>Pseudomonadati</taxon>
        <taxon>Pseudomonadota</taxon>
        <taxon>Alphaproteobacteria</taxon>
        <taxon>Sphingomonadales</taxon>
        <taxon>Sphingomonadaceae</taxon>
        <taxon>Novosphingobium</taxon>
    </lineage>
</organism>
<dbReference type="EMBL" id="JALHLE010000007">
    <property type="protein sequence ID" value="MCJ2178104.1"/>
    <property type="molecule type" value="Genomic_DNA"/>
</dbReference>
<dbReference type="Gene3D" id="2.30.320.10">
    <property type="entry name" value="YwqG-like"/>
    <property type="match status" value="2"/>
</dbReference>
<feature type="region of interest" description="Disordered" evidence="1">
    <location>
        <begin position="75"/>
        <end position="145"/>
    </location>
</feature>
<keyword evidence="2" id="KW-1133">Transmembrane helix</keyword>
<evidence type="ECO:0000256" key="2">
    <source>
        <dbReference type="SAM" id="Phobius"/>
    </source>
</evidence>
<keyword evidence="2" id="KW-0812">Transmembrane</keyword>
<dbReference type="Proteomes" id="UP001162880">
    <property type="component" value="Unassembled WGS sequence"/>
</dbReference>
<feature type="compositionally biased region" description="Pro residues" evidence="1">
    <location>
        <begin position="128"/>
        <end position="139"/>
    </location>
</feature>
<name>A0ABT0AZH9_9SPHN</name>
<dbReference type="SUPFAM" id="SSF103032">
    <property type="entry name" value="Hypothetical protein YwqG"/>
    <property type="match status" value="2"/>
</dbReference>
<comment type="caution">
    <text evidence="3">The sequence shown here is derived from an EMBL/GenBank/DDBJ whole genome shotgun (WGS) entry which is preliminary data.</text>
</comment>
<gene>
    <name evidence="3" type="ORF">MTR64_05985</name>
</gene>
<dbReference type="InterPro" id="IPR035948">
    <property type="entry name" value="YwqG-like_sf"/>
</dbReference>
<dbReference type="PANTHER" id="PTHR36436:SF6">
    <property type="entry name" value="SLL5081 PROTEIN"/>
    <property type="match status" value="1"/>
</dbReference>
<evidence type="ECO:0000313" key="4">
    <source>
        <dbReference type="Proteomes" id="UP001162880"/>
    </source>
</evidence>
<evidence type="ECO:0000313" key="3">
    <source>
        <dbReference type="EMBL" id="MCJ2178104.1"/>
    </source>
</evidence>